<dbReference type="SUPFAM" id="SSF46785">
    <property type="entry name" value="Winged helix' DNA-binding domain"/>
    <property type="match status" value="2"/>
</dbReference>
<dbReference type="Pfam" id="PF13404">
    <property type="entry name" value="HTH_AsnC-type"/>
    <property type="match status" value="1"/>
</dbReference>
<dbReference type="InterPro" id="IPR036388">
    <property type="entry name" value="WH-like_DNA-bd_sf"/>
</dbReference>
<keyword evidence="3" id="KW-0804">Transcription</keyword>
<dbReference type="AlphaFoldDB" id="A0A558D6H2"/>
<evidence type="ECO:0000313" key="6">
    <source>
        <dbReference type="Proteomes" id="UP000320011"/>
    </source>
</evidence>
<dbReference type="PANTHER" id="PTHR30154">
    <property type="entry name" value="LEUCINE-RESPONSIVE REGULATORY PROTEIN"/>
    <property type="match status" value="1"/>
</dbReference>
<dbReference type="PANTHER" id="PTHR30154:SF34">
    <property type="entry name" value="TRANSCRIPTIONAL REGULATOR AZLB"/>
    <property type="match status" value="1"/>
</dbReference>
<comment type="caution">
    <text evidence="5">The sequence shown here is derived from an EMBL/GenBank/DDBJ whole genome shotgun (WGS) entry which is preliminary data.</text>
</comment>
<sequence length="322" mass="35588">MADESTLDEVDLDLVAALQHAPRAPFDVFARALGVSSRTVTRRYARLVDGGLLRVICEVDWSLLAESVPVNVWIRTEPGAAREVAHSLTERPDTTYVGVCSGRADVFCVLHGMTRAATAQAILTELPRIPGVRALRTEWVLRRLASSAAWRLPRLTGEQIEALAEYTITVEGDRKHDFDPLERELATLLRDDARLPYSEIARKLDISESRARRTATALFASGMLRPRAEIEPRHLGYHTEAVLGISCRPHAVRELAGALLSHPATRFLGLTGSSAMLTFDGVFRDEEELADFLTGEIGTHEAVTGIDCSLLLEIAKRYWTAH</sequence>
<dbReference type="SMART" id="SM00344">
    <property type="entry name" value="HTH_ASNC"/>
    <property type="match status" value="2"/>
</dbReference>
<feature type="domain" description="HTH asnC-type" evidence="4">
    <location>
        <begin position="7"/>
        <end position="47"/>
    </location>
</feature>
<evidence type="ECO:0000256" key="3">
    <source>
        <dbReference type="ARBA" id="ARBA00023163"/>
    </source>
</evidence>
<dbReference type="InterPro" id="IPR019888">
    <property type="entry name" value="Tscrpt_reg_AsnC-like"/>
</dbReference>
<dbReference type="EMBL" id="VJWX01000051">
    <property type="protein sequence ID" value="TVT56610.1"/>
    <property type="molecule type" value="Genomic_DNA"/>
</dbReference>
<dbReference type="InterPro" id="IPR011008">
    <property type="entry name" value="Dimeric_a/b-barrel"/>
</dbReference>
<dbReference type="InterPro" id="IPR036390">
    <property type="entry name" value="WH_DNA-bd_sf"/>
</dbReference>
<keyword evidence="6" id="KW-1185">Reference proteome</keyword>
<dbReference type="Gene3D" id="3.30.70.920">
    <property type="match status" value="2"/>
</dbReference>
<dbReference type="GO" id="GO:0043200">
    <property type="term" value="P:response to amino acid"/>
    <property type="evidence" value="ECO:0007669"/>
    <property type="project" value="TreeGrafter"/>
</dbReference>
<reference evidence="5 6" key="1">
    <citation type="submission" date="2019-07" db="EMBL/GenBank/DDBJ databases">
        <authorList>
            <person name="Duangmal K."/>
            <person name="Teo W.F.A."/>
        </authorList>
    </citation>
    <scope>NUCLEOTIDE SEQUENCE [LARGE SCALE GENOMIC DNA]</scope>
    <source>
        <strain evidence="5 6">TBRC 6029</strain>
    </source>
</reference>
<dbReference type="InterPro" id="IPR000485">
    <property type="entry name" value="AsnC-type_HTH_dom"/>
</dbReference>
<protein>
    <submittedName>
        <fullName evidence="5">Lrp/AsnC family transcriptional regulator</fullName>
    </submittedName>
</protein>
<evidence type="ECO:0000313" key="5">
    <source>
        <dbReference type="EMBL" id="TVT56610.1"/>
    </source>
</evidence>
<proteinExistence type="predicted"/>
<keyword evidence="2" id="KW-0238">DNA-binding</keyword>
<evidence type="ECO:0000256" key="1">
    <source>
        <dbReference type="ARBA" id="ARBA00023015"/>
    </source>
</evidence>
<keyword evidence="1" id="KW-0805">Transcription regulation</keyword>
<reference evidence="5 6" key="2">
    <citation type="submission" date="2019-08" db="EMBL/GenBank/DDBJ databases">
        <title>Amycolatopsis acidicola sp. nov., isolated from peat swamp forest soil.</title>
        <authorList>
            <person name="Srisuk N."/>
        </authorList>
    </citation>
    <scope>NUCLEOTIDE SEQUENCE [LARGE SCALE GENOMIC DNA]</scope>
    <source>
        <strain evidence="5 6">TBRC 6029</strain>
    </source>
</reference>
<dbReference type="OrthoDB" id="4050641at2"/>
<dbReference type="GO" id="GO:0005829">
    <property type="term" value="C:cytosol"/>
    <property type="evidence" value="ECO:0007669"/>
    <property type="project" value="TreeGrafter"/>
</dbReference>
<gene>
    <name evidence="5" type="ORF">FNH05_08220</name>
</gene>
<dbReference type="SUPFAM" id="SSF54909">
    <property type="entry name" value="Dimeric alpha+beta barrel"/>
    <property type="match status" value="1"/>
</dbReference>
<dbReference type="GO" id="GO:0043565">
    <property type="term" value="F:sequence-specific DNA binding"/>
    <property type="evidence" value="ECO:0007669"/>
    <property type="project" value="InterPro"/>
</dbReference>
<dbReference type="Gene3D" id="1.10.10.10">
    <property type="entry name" value="Winged helix-like DNA-binding domain superfamily/Winged helix DNA-binding domain"/>
    <property type="match status" value="2"/>
</dbReference>
<dbReference type="Proteomes" id="UP000320011">
    <property type="component" value="Unassembled WGS sequence"/>
</dbReference>
<evidence type="ECO:0000256" key="2">
    <source>
        <dbReference type="ARBA" id="ARBA00023125"/>
    </source>
</evidence>
<organism evidence="5 6">
    <name type="scientific">Amycolatopsis rhizosphaerae</name>
    <dbReference type="NCBI Taxonomy" id="2053003"/>
    <lineage>
        <taxon>Bacteria</taxon>
        <taxon>Bacillati</taxon>
        <taxon>Actinomycetota</taxon>
        <taxon>Actinomycetes</taxon>
        <taxon>Pseudonocardiales</taxon>
        <taxon>Pseudonocardiaceae</taxon>
        <taxon>Amycolatopsis</taxon>
    </lineage>
</organism>
<accession>A0A558D6H2</accession>
<evidence type="ECO:0000259" key="4">
    <source>
        <dbReference type="Pfam" id="PF13404"/>
    </source>
</evidence>
<dbReference type="RefSeq" id="WP_144586725.1">
    <property type="nucleotide sequence ID" value="NZ_VJWX01000051.1"/>
</dbReference>
<name>A0A558D6H2_9PSEU</name>